<dbReference type="OrthoDB" id="7438165at2759"/>
<dbReference type="AlphaFoldDB" id="A0A3P7QZH6"/>
<dbReference type="Proteomes" id="UP000271889">
    <property type="component" value="Unassembled WGS sequence"/>
</dbReference>
<keyword evidence="2" id="KW-1185">Reference proteome</keyword>
<accession>A0A3P7QZH6</accession>
<reference evidence="1 2" key="1">
    <citation type="submission" date="2018-11" db="EMBL/GenBank/DDBJ databases">
        <authorList>
            <consortium name="Pathogen Informatics"/>
        </authorList>
    </citation>
    <scope>NUCLEOTIDE SEQUENCE [LARGE SCALE GENOMIC DNA]</scope>
</reference>
<name>A0A3P7QZH6_CYLGO</name>
<protein>
    <submittedName>
        <fullName evidence="1">Uncharacterized protein</fullName>
    </submittedName>
</protein>
<evidence type="ECO:0000313" key="1">
    <source>
        <dbReference type="EMBL" id="VDN36336.1"/>
    </source>
</evidence>
<gene>
    <name evidence="1" type="ORF">CGOC_LOCUS13184</name>
</gene>
<evidence type="ECO:0000313" key="2">
    <source>
        <dbReference type="Proteomes" id="UP000271889"/>
    </source>
</evidence>
<proteinExistence type="predicted"/>
<sequence length="178" mass="20588">MAMAYSFIYNFALADYLHSQDPKLPEPNITTINNIINSSFRTDYLTDDHRFLALWRLGIITKKPQDLEISYHPVGGFILYNLVDHMHPVVSMLEKTQRGLDEAARYAMQKYGIELPEIQTEVLGGQYLSYLDTSQLKRDFTAKPVPEKKGVYKEMVKAIRDDKSVFSEAAVKRYRLFV</sequence>
<dbReference type="EMBL" id="UYRV01128949">
    <property type="protein sequence ID" value="VDN36336.1"/>
    <property type="molecule type" value="Genomic_DNA"/>
</dbReference>
<organism evidence="1 2">
    <name type="scientific">Cylicostephanus goldi</name>
    <name type="common">Nematode worm</name>
    <dbReference type="NCBI Taxonomy" id="71465"/>
    <lineage>
        <taxon>Eukaryota</taxon>
        <taxon>Metazoa</taxon>
        <taxon>Ecdysozoa</taxon>
        <taxon>Nematoda</taxon>
        <taxon>Chromadorea</taxon>
        <taxon>Rhabditida</taxon>
        <taxon>Rhabditina</taxon>
        <taxon>Rhabditomorpha</taxon>
        <taxon>Strongyloidea</taxon>
        <taxon>Strongylidae</taxon>
        <taxon>Cylicostephanus</taxon>
    </lineage>
</organism>